<dbReference type="Proteomes" id="UP001596542">
    <property type="component" value="Unassembled WGS sequence"/>
</dbReference>
<dbReference type="InterPro" id="IPR013341">
    <property type="entry name" value="Mandelate_racemase_N_dom"/>
</dbReference>
<dbReference type="InterPro" id="IPR029065">
    <property type="entry name" value="Enolase_C-like"/>
</dbReference>
<dbReference type="InterPro" id="IPR013342">
    <property type="entry name" value="Mandelate_racemase_C"/>
</dbReference>
<dbReference type="InterPro" id="IPR036849">
    <property type="entry name" value="Enolase-like_C_sf"/>
</dbReference>
<evidence type="ECO:0000259" key="4">
    <source>
        <dbReference type="SMART" id="SM00922"/>
    </source>
</evidence>
<protein>
    <submittedName>
        <fullName evidence="5">Mandelate racemase/muconate lactonizing enzyme family protein</fullName>
    </submittedName>
</protein>
<reference evidence="6" key="1">
    <citation type="journal article" date="2019" name="Int. J. Syst. Evol. Microbiol.">
        <title>The Global Catalogue of Microorganisms (GCM) 10K type strain sequencing project: providing services to taxonomists for standard genome sequencing and annotation.</title>
        <authorList>
            <consortium name="The Broad Institute Genomics Platform"/>
            <consortium name="The Broad Institute Genome Sequencing Center for Infectious Disease"/>
            <person name="Wu L."/>
            <person name="Ma J."/>
        </authorList>
    </citation>
    <scope>NUCLEOTIDE SEQUENCE [LARGE SCALE GENOMIC DNA]</scope>
    <source>
        <strain evidence="6">KACC 12508</strain>
    </source>
</reference>
<name>A0ABW2IE83_9BURK</name>
<evidence type="ECO:0000313" key="6">
    <source>
        <dbReference type="Proteomes" id="UP001596542"/>
    </source>
</evidence>
<keyword evidence="3" id="KW-0413">Isomerase</keyword>
<accession>A0ABW2IE83</accession>
<keyword evidence="2" id="KW-0479">Metal-binding</keyword>
<evidence type="ECO:0000256" key="2">
    <source>
        <dbReference type="ARBA" id="ARBA00022723"/>
    </source>
</evidence>
<dbReference type="Gene3D" id="3.20.20.120">
    <property type="entry name" value="Enolase-like C-terminal domain"/>
    <property type="match status" value="1"/>
</dbReference>
<dbReference type="SUPFAM" id="SSF51604">
    <property type="entry name" value="Enolase C-terminal domain-like"/>
    <property type="match status" value="1"/>
</dbReference>
<dbReference type="EMBL" id="JBHTBU010000002">
    <property type="protein sequence ID" value="MFC7289403.1"/>
    <property type="molecule type" value="Genomic_DNA"/>
</dbReference>
<gene>
    <name evidence="5" type="ORF">ACFQPC_15250</name>
</gene>
<sequence length="366" mass="39464">MKLLRISPSILDIPFREAFKHASAERAATQTLWVQCATATGVTGVGEGCPREYVSGESLESALAFVAKHQDAWMAEIDSVDALRMWVETNRVSLDVNPAAWSAVELAILDALAIEKNCSIEKLLGLPELCGNFLYTAVLGDASAASFQKQLERYLANGFTDFKIKLSGNLELDMQKIAVLRATGVPAGRVRADANNLWPDVASAVLHMKALNFAFMGLEEPIRTGSPQALRQVAVALGTKVILDESLLRLDQIGDFEEDRQHWIVNLRISKMGGILRSLDMLSAIREAGFGLIVGAHVGETSVLTRAALTIANQGRDILIAQEGAFGTHLLAHDVVEQPLMFGHGGILEFATGGKPGLGLDVRVPT</sequence>
<evidence type="ECO:0000313" key="5">
    <source>
        <dbReference type="EMBL" id="MFC7289403.1"/>
    </source>
</evidence>
<dbReference type="Pfam" id="PF02746">
    <property type="entry name" value="MR_MLE_N"/>
    <property type="match status" value="1"/>
</dbReference>
<evidence type="ECO:0000256" key="1">
    <source>
        <dbReference type="ARBA" id="ARBA00008031"/>
    </source>
</evidence>
<dbReference type="Pfam" id="PF13378">
    <property type="entry name" value="MR_MLE_C"/>
    <property type="match status" value="1"/>
</dbReference>
<dbReference type="Gene3D" id="3.30.390.10">
    <property type="entry name" value="Enolase-like, N-terminal domain"/>
    <property type="match status" value="1"/>
</dbReference>
<dbReference type="SUPFAM" id="SSF54826">
    <property type="entry name" value="Enolase N-terminal domain-like"/>
    <property type="match status" value="1"/>
</dbReference>
<organism evidence="5 6">
    <name type="scientific">Herminiimonas glaciei</name>
    <dbReference type="NCBI Taxonomy" id="523788"/>
    <lineage>
        <taxon>Bacteria</taxon>
        <taxon>Pseudomonadati</taxon>
        <taxon>Pseudomonadota</taxon>
        <taxon>Betaproteobacteria</taxon>
        <taxon>Burkholderiales</taxon>
        <taxon>Oxalobacteraceae</taxon>
        <taxon>Herminiimonas</taxon>
    </lineage>
</organism>
<dbReference type="SMART" id="SM00922">
    <property type="entry name" value="MR_MLE"/>
    <property type="match status" value="1"/>
</dbReference>
<comment type="similarity">
    <text evidence="1">Belongs to the mandelate racemase/muconate lactonizing enzyme family.</text>
</comment>
<dbReference type="RefSeq" id="WP_382272710.1">
    <property type="nucleotide sequence ID" value="NZ_JBHTBU010000002.1"/>
</dbReference>
<dbReference type="PANTHER" id="PTHR48073:SF2">
    <property type="entry name" value="O-SUCCINYLBENZOATE SYNTHASE"/>
    <property type="match status" value="1"/>
</dbReference>
<comment type="caution">
    <text evidence="5">The sequence shown here is derived from an EMBL/GenBank/DDBJ whole genome shotgun (WGS) entry which is preliminary data.</text>
</comment>
<evidence type="ECO:0000256" key="3">
    <source>
        <dbReference type="ARBA" id="ARBA00023235"/>
    </source>
</evidence>
<proteinExistence type="inferred from homology"/>
<dbReference type="InterPro" id="IPR029017">
    <property type="entry name" value="Enolase-like_N"/>
</dbReference>
<keyword evidence="6" id="KW-1185">Reference proteome</keyword>
<dbReference type="PANTHER" id="PTHR48073">
    <property type="entry name" value="O-SUCCINYLBENZOATE SYNTHASE-RELATED"/>
    <property type="match status" value="1"/>
</dbReference>
<feature type="domain" description="Mandelate racemase/muconate lactonizing enzyme C-terminal" evidence="4">
    <location>
        <begin position="144"/>
        <end position="240"/>
    </location>
</feature>